<dbReference type="InterPro" id="IPR036388">
    <property type="entry name" value="WH-like_DNA-bd_sf"/>
</dbReference>
<dbReference type="Proteomes" id="UP000321820">
    <property type="component" value="Chromosome"/>
</dbReference>
<accession>A0A5B9EK13</accession>
<dbReference type="InterPro" id="IPR052509">
    <property type="entry name" value="Metal_resp_DNA-bind_regulator"/>
</dbReference>
<dbReference type="PANTHER" id="PTHR33169:SF14">
    <property type="entry name" value="TRANSCRIPTIONAL REGULATOR RV3488"/>
    <property type="match status" value="1"/>
</dbReference>
<dbReference type="SUPFAM" id="SSF46785">
    <property type="entry name" value="Winged helix' DNA-binding domain"/>
    <property type="match status" value="1"/>
</dbReference>
<dbReference type="InterPro" id="IPR017799">
    <property type="entry name" value="Tscrpt_reg_PadR_acidobac-type"/>
</dbReference>
<dbReference type="RefSeq" id="WP_147650549.1">
    <property type="nucleotide sequence ID" value="NZ_CP042806.1"/>
</dbReference>
<feature type="domain" description="Transcription regulator PadR N-terminal" evidence="1">
    <location>
        <begin position="21"/>
        <end position="94"/>
    </location>
</feature>
<evidence type="ECO:0000313" key="3">
    <source>
        <dbReference type="Proteomes" id="UP000321820"/>
    </source>
</evidence>
<dbReference type="EMBL" id="CP042806">
    <property type="protein sequence ID" value="QEE31260.1"/>
    <property type="molecule type" value="Genomic_DNA"/>
</dbReference>
<dbReference type="PANTHER" id="PTHR33169">
    <property type="entry name" value="PADR-FAMILY TRANSCRIPTIONAL REGULATOR"/>
    <property type="match status" value="1"/>
</dbReference>
<proteinExistence type="predicted"/>
<dbReference type="Gene3D" id="1.10.10.10">
    <property type="entry name" value="Winged helix-like DNA-binding domain superfamily/Winged helix DNA-binding domain"/>
    <property type="match status" value="1"/>
</dbReference>
<dbReference type="NCBIfam" id="TIGR03433">
    <property type="entry name" value="padR_acidobact"/>
    <property type="match status" value="1"/>
</dbReference>
<dbReference type="InterPro" id="IPR005149">
    <property type="entry name" value="Tscrpt_reg_PadR_N"/>
</dbReference>
<keyword evidence="3" id="KW-1185">Reference proteome</keyword>
<evidence type="ECO:0000313" key="2">
    <source>
        <dbReference type="EMBL" id="QEE31260.1"/>
    </source>
</evidence>
<dbReference type="Pfam" id="PF03551">
    <property type="entry name" value="PadR"/>
    <property type="match status" value="1"/>
</dbReference>
<sequence>MIREDSADSGSLLQGTLEMLVLKALARGPQHGYAVAEWIHHVSHQLLKVEEGALYPALHRLEMRGFLNAEWGASENNRRAKFYRLTAEGTKRLDAESQRWARLSAAVAFVMQSS</sequence>
<organism evidence="2 3">
    <name type="scientific">Terriglobus albidus</name>
    <dbReference type="NCBI Taxonomy" id="1592106"/>
    <lineage>
        <taxon>Bacteria</taxon>
        <taxon>Pseudomonadati</taxon>
        <taxon>Acidobacteriota</taxon>
        <taxon>Terriglobia</taxon>
        <taxon>Terriglobales</taxon>
        <taxon>Acidobacteriaceae</taxon>
        <taxon>Terriglobus</taxon>
    </lineage>
</organism>
<reference evidence="2 3" key="1">
    <citation type="submission" date="2019-08" db="EMBL/GenBank/DDBJ databases">
        <title>Complete genome sequence of Terriglobus albidus strain ORNL.</title>
        <authorList>
            <person name="Podar M."/>
        </authorList>
    </citation>
    <scope>NUCLEOTIDE SEQUENCE [LARGE SCALE GENOMIC DNA]</scope>
    <source>
        <strain evidence="2 3">ORNL</strain>
    </source>
</reference>
<dbReference type="InterPro" id="IPR036390">
    <property type="entry name" value="WH_DNA-bd_sf"/>
</dbReference>
<protein>
    <submittedName>
        <fullName evidence="2">PadR family transcriptional regulator</fullName>
    </submittedName>
</protein>
<dbReference type="KEGG" id="talb:FTW19_08685"/>
<gene>
    <name evidence="2" type="ORF">FTW19_08685</name>
</gene>
<dbReference type="AlphaFoldDB" id="A0A5B9EK13"/>
<evidence type="ECO:0000259" key="1">
    <source>
        <dbReference type="Pfam" id="PF03551"/>
    </source>
</evidence>
<dbReference type="OrthoDB" id="9808017at2"/>
<name>A0A5B9EK13_9BACT</name>